<feature type="domain" description="AB hydrolase-1" evidence="21">
    <location>
        <begin position="7"/>
        <end position="238"/>
    </location>
</feature>
<dbReference type="GO" id="GO:0052892">
    <property type="term" value="F:aromatic (S)-hydroxynitrile lyase activity"/>
    <property type="evidence" value="ECO:0007669"/>
    <property type="project" value="RHEA"/>
</dbReference>
<evidence type="ECO:0000256" key="6">
    <source>
        <dbReference type="ARBA" id="ARBA00050608"/>
    </source>
</evidence>
<dbReference type="PANTHER" id="PTHR10992">
    <property type="entry name" value="METHYLESTERASE FAMILY MEMBER"/>
    <property type="match status" value="1"/>
</dbReference>
<evidence type="ECO:0000256" key="18">
    <source>
        <dbReference type="ARBA" id="ARBA00076040"/>
    </source>
</evidence>
<dbReference type="GO" id="GO:0052891">
    <property type="term" value="F:aliphatic (S)-hydroxynitrile lyase activity"/>
    <property type="evidence" value="ECO:0007669"/>
    <property type="project" value="RHEA"/>
</dbReference>
<sequence>MEKQRHIVMVHGASHGAWCWYKVAALLKSSGHKVTALDLAACGVNPEQVHQLKSISDYSEPLMDFMMSLPSEERVILVAHSFGGLVVSFAMERFPDKVSAGVFATAMMPGPDLSYKTLIEEYNRRIRIDEPDNPSTSQLFGPKSLSTYLYQLSPPEDLMLGMMLRRPHPLFSNDAIEREAVFSRNRYGAVPRIYIVCGQDNMVNQDLQRWVIRTNPPDEVKVIPDSDHMVMFSKPQELCSCLEEIAKKYA</sequence>
<evidence type="ECO:0000256" key="14">
    <source>
        <dbReference type="ARBA" id="ARBA00052826"/>
    </source>
</evidence>
<comment type="catalytic activity">
    <reaction evidence="11">
        <text>3-formylthiophene + hydrogen cyanide = (2S)-2-hydroxy-2-(thiophen-3-yl)acetonitrile</text>
        <dbReference type="Rhea" id="RHEA:77459"/>
        <dbReference type="ChEBI" id="CHEBI:18407"/>
        <dbReference type="ChEBI" id="CHEBI:87611"/>
        <dbReference type="ChEBI" id="CHEBI:197333"/>
    </reaction>
</comment>
<dbReference type="OrthoDB" id="408373at2759"/>
<dbReference type="Pfam" id="PF12697">
    <property type="entry name" value="Abhydrolase_6"/>
    <property type="match status" value="1"/>
</dbReference>
<dbReference type="GO" id="GO:0080031">
    <property type="term" value="F:methyl salicylate esterase activity"/>
    <property type="evidence" value="ECO:0000318"/>
    <property type="project" value="GO_Central"/>
</dbReference>
<evidence type="ECO:0000256" key="4">
    <source>
        <dbReference type="ARBA" id="ARBA00050262"/>
    </source>
</evidence>
<dbReference type="FunFam" id="3.40.50.1820:FF:000051">
    <property type="entry name" value="(S)-hydroxynitrile lyase"/>
    <property type="match status" value="1"/>
</dbReference>
<evidence type="ECO:0000256" key="10">
    <source>
        <dbReference type="ARBA" id="ARBA00052033"/>
    </source>
</evidence>
<organism evidence="22 23">
    <name type="scientific">Ricinus communis</name>
    <name type="common">Castor bean</name>
    <dbReference type="NCBI Taxonomy" id="3988"/>
    <lineage>
        <taxon>Eukaryota</taxon>
        <taxon>Viridiplantae</taxon>
        <taxon>Streptophyta</taxon>
        <taxon>Embryophyta</taxon>
        <taxon>Tracheophyta</taxon>
        <taxon>Spermatophyta</taxon>
        <taxon>Magnoliopsida</taxon>
        <taxon>eudicotyledons</taxon>
        <taxon>Gunneridae</taxon>
        <taxon>Pentapetalae</taxon>
        <taxon>rosids</taxon>
        <taxon>fabids</taxon>
        <taxon>Malpighiales</taxon>
        <taxon>Euphorbiaceae</taxon>
        <taxon>Acalyphoideae</taxon>
        <taxon>Acalypheae</taxon>
        <taxon>Ricinus</taxon>
    </lineage>
</organism>
<evidence type="ECO:0000256" key="9">
    <source>
        <dbReference type="ARBA" id="ARBA00051977"/>
    </source>
</evidence>
<dbReference type="GO" id="GO:0080032">
    <property type="term" value="F:methyl jasmonate esterase activity"/>
    <property type="evidence" value="ECO:0000318"/>
    <property type="project" value="GO_Central"/>
</dbReference>
<dbReference type="EC" id="4.1.2.47" evidence="16"/>
<evidence type="ECO:0000256" key="16">
    <source>
        <dbReference type="ARBA" id="ARBA00066572"/>
    </source>
</evidence>
<name>B9S8N0_RICCO</name>
<evidence type="ECO:0000259" key="21">
    <source>
        <dbReference type="Pfam" id="PF12697"/>
    </source>
</evidence>
<evidence type="ECO:0000313" key="22">
    <source>
        <dbReference type="EMBL" id="EEF40033.1"/>
    </source>
</evidence>
<dbReference type="GO" id="GO:0080030">
    <property type="term" value="F:methyl indole-3-acetate esterase activity"/>
    <property type="evidence" value="ECO:0000318"/>
    <property type="project" value="GO_Central"/>
</dbReference>
<comment type="similarity">
    <text evidence="15">Belongs to the AB hydrolase superfamily. Hydroxynitrile lyase family.</text>
</comment>
<comment type="catalytic activity">
    <reaction evidence="8">
        <text>a disubstituted aliphatic (S)-hydroxynitrile = a ketone + hydrogen cyanide</text>
        <dbReference type="Rhea" id="RHEA:56592"/>
        <dbReference type="ChEBI" id="CHEBI:17087"/>
        <dbReference type="ChEBI" id="CHEBI:18407"/>
        <dbReference type="ChEBI" id="CHEBI:140597"/>
        <dbReference type="EC" id="4.1.2.47"/>
    </reaction>
</comment>
<comment type="catalytic activity">
    <reaction evidence="12">
        <text>2,2-dimethylpropanal + hydrogen cyanide = (2S)-2-hydroxy-3,3-dimethylbutanenitrile</text>
        <dbReference type="Rhea" id="RHEA:77407"/>
        <dbReference type="ChEBI" id="CHEBI:18407"/>
        <dbReference type="ChEBI" id="CHEBI:141557"/>
        <dbReference type="ChEBI" id="CHEBI:197355"/>
    </reaction>
</comment>
<dbReference type="Proteomes" id="UP000008311">
    <property type="component" value="Unassembled WGS sequence"/>
</dbReference>
<reference evidence="23" key="1">
    <citation type="journal article" date="2010" name="Nat. Biotechnol.">
        <title>Draft genome sequence of the oilseed species Ricinus communis.</title>
        <authorList>
            <person name="Chan A.P."/>
            <person name="Crabtree J."/>
            <person name="Zhao Q."/>
            <person name="Lorenzi H."/>
            <person name="Orvis J."/>
            <person name="Puiu D."/>
            <person name="Melake-Berhan A."/>
            <person name="Jones K.M."/>
            <person name="Redman J."/>
            <person name="Chen G."/>
            <person name="Cahoon E.B."/>
            <person name="Gedil M."/>
            <person name="Stanke M."/>
            <person name="Haas B.J."/>
            <person name="Wortman J.R."/>
            <person name="Fraser-Liggett C.M."/>
            <person name="Ravel J."/>
            <person name="Rabinowicz P.D."/>
        </authorList>
    </citation>
    <scope>NUCLEOTIDE SEQUENCE [LARGE SCALE GENOMIC DNA]</scope>
    <source>
        <strain evidence="23">cv. Hale</strain>
    </source>
</reference>
<dbReference type="GO" id="GO:0009694">
    <property type="term" value="P:jasmonic acid metabolic process"/>
    <property type="evidence" value="ECO:0000318"/>
    <property type="project" value="GO_Central"/>
</dbReference>
<evidence type="ECO:0000256" key="13">
    <source>
        <dbReference type="ARBA" id="ARBA00052609"/>
    </source>
</evidence>
<dbReference type="GO" id="GO:0009696">
    <property type="term" value="P:salicylic acid metabolic process"/>
    <property type="evidence" value="ECO:0000318"/>
    <property type="project" value="GO_Central"/>
</dbReference>
<evidence type="ECO:0000256" key="5">
    <source>
        <dbReference type="ARBA" id="ARBA00050358"/>
    </source>
</evidence>
<dbReference type="InterPro" id="IPR000073">
    <property type="entry name" value="AB_hydrolase_1"/>
</dbReference>
<dbReference type="SUPFAM" id="SSF53474">
    <property type="entry name" value="alpha/beta-Hydrolases"/>
    <property type="match status" value="1"/>
</dbReference>
<evidence type="ECO:0000256" key="19">
    <source>
        <dbReference type="ARBA" id="ARBA00078291"/>
    </source>
</evidence>
<gene>
    <name evidence="22" type="ORF">RCOM_0603080</name>
</gene>
<proteinExistence type="inferred from homology"/>
<evidence type="ECO:0000256" key="12">
    <source>
        <dbReference type="ARBA" id="ARBA00052600"/>
    </source>
</evidence>
<evidence type="ECO:0000256" key="11">
    <source>
        <dbReference type="ARBA" id="ARBA00052511"/>
    </source>
</evidence>
<protein>
    <recommendedName>
        <fullName evidence="17">(S)-hydroxynitrile lyase</fullName>
        <ecNumber evidence="16">4.1.2.47</ecNumber>
    </recommendedName>
    <alternativeName>
        <fullName evidence="18">2-hydroxy-2-methylpropanenitrile lyase</fullName>
    </alternativeName>
    <alternativeName>
        <fullName evidence="19">Acetone cyanohydrin lyase</fullName>
    </alternativeName>
    <alternativeName>
        <fullName evidence="20">Hydroxynitrile lyase</fullName>
    </alternativeName>
</protein>
<comment type="catalytic activity">
    <reaction evidence="6">
        <text>formylthiophene + hydrogen cyanide = (2R)-2-hydroxy-2-(thiophen-2-yl)acetonitrile</text>
        <dbReference type="Rhea" id="RHEA:77455"/>
        <dbReference type="ChEBI" id="CHEBI:18407"/>
        <dbReference type="ChEBI" id="CHEBI:87301"/>
        <dbReference type="ChEBI" id="CHEBI:197332"/>
    </reaction>
</comment>
<comment type="catalytic activity">
    <reaction evidence="14">
        <text>an aromatic (S)-hydroxynitrile = an aromatic aldehyde + hydrogen cyanide</text>
        <dbReference type="Rhea" id="RHEA:54660"/>
        <dbReference type="ChEBI" id="CHEBI:18407"/>
        <dbReference type="ChEBI" id="CHEBI:33855"/>
        <dbReference type="ChEBI" id="CHEBI:138306"/>
        <dbReference type="EC" id="4.1.2.47"/>
    </reaction>
</comment>
<evidence type="ECO:0000256" key="1">
    <source>
        <dbReference type="ARBA" id="ARBA00023239"/>
    </source>
</evidence>
<keyword evidence="23" id="KW-1185">Reference proteome</keyword>
<dbReference type="PANTHER" id="PTHR10992:SF1014">
    <property type="entry name" value="AB HYDROLASE-1 DOMAIN-CONTAINING PROTEIN"/>
    <property type="match status" value="1"/>
</dbReference>
<comment type="catalytic activity">
    <reaction evidence="5">
        <text>benzaldehyde + hydrogen cyanide = (S)-mandelonitrile</text>
        <dbReference type="Rhea" id="RHEA:77427"/>
        <dbReference type="ChEBI" id="CHEBI:17169"/>
        <dbReference type="ChEBI" id="CHEBI:18407"/>
        <dbReference type="ChEBI" id="CHEBI:36941"/>
    </reaction>
</comment>
<dbReference type="OMA" id="HEVKMIN"/>
<dbReference type="AlphaFoldDB" id="B9S8N0"/>
<comment type="catalytic activity">
    <reaction evidence="2">
        <text>4-methoxybenzaldehyde + hydrogen cyanide = (2S)-2-hydroxy-2-(4-methoxyphenyl)acetonitrile</text>
        <dbReference type="Rhea" id="RHEA:77447"/>
        <dbReference type="ChEBI" id="CHEBI:18407"/>
        <dbReference type="ChEBI" id="CHEBI:28235"/>
        <dbReference type="ChEBI" id="CHEBI:197328"/>
    </reaction>
</comment>
<comment type="catalytic activity">
    <reaction evidence="13">
        <text>cyclohexanecarbaldehyde + hydrogen cyanide = (2S)-2-cyclohexyl-2-hydroxyacetonitrile</text>
        <dbReference type="Rhea" id="RHEA:77423"/>
        <dbReference type="ChEBI" id="CHEBI:18407"/>
        <dbReference type="ChEBI" id="CHEBI:197359"/>
        <dbReference type="ChEBI" id="CHEBI:197360"/>
    </reaction>
</comment>
<comment type="catalytic activity">
    <reaction evidence="10">
        <text>2-methylpropanal + hydrogen cyanide = (2S)-2-hydroxy-3-methylbutanenitrile</text>
        <dbReference type="Rhea" id="RHEA:77403"/>
        <dbReference type="ChEBI" id="CHEBI:18407"/>
        <dbReference type="ChEBI" id="CHEBI:48943"/>
        <dbReference type="ChEBI" id="CHEBI:197354"/>
    </reaction>
</comment>
<dbReference type="EMBL" id="EQ973892">
    <property type="protein sequence ID" value="EEF40033.1"/>
    <property type="molecule type" value="Genomic_DNA"/>
</dbReference>
<keyword evidence="22" id="KW-0378">Hydrolase</keyword>
<evidence type="ECO:0000256" key="2">
    <source>
        <dbReference type="ARBA" id="ARBA00050104"/>
    </source>
</evidence>
<evidence type="ECO:0000256" key="8">
    <source>
        <dbReference type="ARBA" id="ARBA00051735"/>
    </source>
</evidence>
<dbReference type="InterPro" id="IPR029058">
    <property type="entry name" value="AB_hydrolase_fold"/>
</dbReference>
<accession>B9S8N0</accession>
<dbReference type="InParanoid" id="B9S8N0"/>
<evidence type="ECO:0000313" key="23">
    <source>
        <dbReference type="Proteomes" id="UP000008311"/>
    </source>
</evidence>
<comment type="catalytic activity">
    <reaction evidence="9">
        <text>acrolein + hydrogen cyanide = (2S)-2-hydroxybut-3-enenitrile</text>
        <dbReference type="Rhea" id="RHEA:77411"/>
        <dbReference type="ChEBI" id="CHEBI:15368"/>
        <dbReference type="ChEBI" id="CHEBI:18407"/>
        <dbReference type="ChEBI" id="CHEBI:197356"/>
    </reaction>
</comment>
<comment type="catalytic activity">
    <reaction evidence="7">
        <text>butan-2-one + hydrogen cyanide = 2-hydroxy-2-methylbutanenitrile</text>
        <dbReference type="Rhea" id="RHEA:77467"/>
        <dbReference type="ChEBI" id="CHEBI:18407"/>
        <dbReference type="ChEBI" id="CHEBI:28398"/>
        <dbReference type="ChEBI" id="CHEBI:60954"/>
    </reaction>
    <physiologicalReaction direction="right-to-left" evidence="7">
        <dbReference type="Rhea" id="RHEA:77469"/>
    </physiologicalReaction>
</comment>
<comment type="catalytic activity">
    <reaction evidence="4">
        <text>2-hydroxy-2-methylpropanenitrile = acetone + hydrogen cyanide</text>
        <dbReference type="Rhea" id="RHEA:11932"/>
        <dbReference type="ChEBI" id="CHEBI:15347"/>
        <dbReference type="ChEBI" id="CHEBI:15348"/>
        <dbReference type="ChEBI" id="CHEBI:18407"/>
    </reaction>
    <physiologicalReaction direction="left-to-right" evidence="4">
        <dbReference type="Rhea" id="RHEA:11933"/>
    </physiologicalReaction>
</comment>
<evidence type="ECO:0000256" key="15">
    <source>
        <dbReference type="ARBA" id="ARBA00060885"/>
    </source>
</evidence>
<keyword evidence="1" id="KW-0456">Lyase</keyword>
<evidence type="ECO:0000256" key="20">
    <source>
        <dbReference type="ARBA" id="ARBA00079794"/>
    </source>
</evidence>
<dbReference type="KEGG" id="rcu:8267265"/>
<evidence type="ECO:0000256" key="3">
    <source>
        <dbReference type="ARBA" id="ARBA00050241"/>
    </source>
</evidence>
<evidence type="ECO:0000256" key="17">
    <source>
        <dbReference type="ARBA" id="ARBA00069221"/>
    </source>
</evidence>
<evidence type="ECO:0000256" key="7">
    <source>
        <dbReference type="ARBA" id="ARBA00051647"/>
    </source>
</evidence>
<dbReference type="ESTHER" id="ricco-b9s8n0">
    <property type="family name" value="Hydroxynitrile_lyase"/>
</dbReference>
<dbReference type="InterPro" id="IPR045889">
    <property type="entry name" value="MES/HNL"/>
</dbReference>
<dbReference type="Gene3D" id="3.40.50.1820">
    <property type="entry name" value="alpha/beta hydrolase"/>
    <property type="match status" value="1"/>
</dbReference>
<comment type="catalytic activity">
    <reaction evidence="3">
        <text>a monosubstituted aliphatic (S)-hydroxynitrile = an aldehyde + hydrogen cyanide</text>
        <dbReference type="Rhea" id="RHEA:56588"/>
        <dbReference type="ChEBI" id="CHEBI:17478"/>
        <dbReference type="ChEBI" id="CHEBI:18407"/>
        <dbReference type="ChEBI" id="CHEBI:140596"/>
        <dbReference type="EC" id="4.1.2.47"/>
    </reaction>
</comment>